<reference evidence="6" key="1">
    <citation type="submission" date="2021-06" db="EMBL/GenBank/DDBJ databases">
        <authorList>
            <person name="Kallberg Y."/>
            <person name="Tangrot J."/>
            <person name="Rosling A."/>
        </authorList>
    </citation>
    <scope>NUCLEOTIDE SEQUENCE</scope>
    <source>
        <strain evidence="6">AZ414A</strain>
    </source>
</reference>
<feature type="domain" description="BZIP" evidence="5">
    <location>
        <begin position="234"/>
        <end position="292"/>
    </location>
</feature>
<gene>
    <name evidence="6" type="ORF">DEBURN_LOCUS5353</name>
</gene>
<evidence type="ECO:0000256" key="2">
    <source>
        <dbReference type="ARBA" id="ARBA00023125"/>
    </source>
</evidence>
<keyword evidence="4" id="KW-0175">Coiled coil</keyword>
<dbReference type="InterPro" id="IPR046347">
    <property type="entry name" value="bZIP_sf"/>
</dbReference>
<evidence type="ECO:0000256" key="1">
    <source>
        <dbReference type="ARBA" id="ARBA00023015"/>
    </source>
</evidence>
<protein>
    <submittedName>
        <fullName evidence="6">9046_t:CDS:1</fullName>
    </submittedName>
</protein>
<feature type="coiled-coil region" evidence="4">
    <location>
        <begin position="259"/>
        <end position="314"/>
    </location>
</feature>
<dbReference type="PANTHER" id="PTHR23351:SF24">
    <property type="entry name" value="ACTIVATING TRANSCRIPTION FACTOR 3-RELATED"/>
    <property type="match status" value="1"/>
</dbReference>
<sequence>MVSNLSKTENKSNMELTFDEDNKINMLPGSFSDNCQYINVATHEPTTMMKSEVVNDATLFDEWLTDDLEKFQEENIIFETPPLSYDVSPIMSSSMATPQEIIESPLFKQVPSSFSTSPHLDSTLGFFPDLSDENDNTKSLMQLNNIAPSVTIPADDSSLYIPWGSDANNVSDIDVRNIAVLIGTPSLQSVDFNNVIDGTIDPPAVTAPTKTTTVVSRSRKRSSSEFEKGPEVHSEELAIKRAKNTDAARRSRLRKVKKMESLEKQVSEFKTENNELQTRIAVLESEKKGLEEKNGEKDSRIRMLEQQLAEAHERLINRS</sequence>
<dbReference type="Pfam" id="PF07716">
    <property type="entry name" value="bZIP_2"/>
    <property type="match status" value="1"/>
</dbReference>
<dbReference type="AlphaFoldDB" id="A0A9N9F7G2"/>
<dbReference type="GO" id="GO:0003700">
    <property type="term" value="F:DNA-binding transcription factor activity"/>
    <property type="evidence" value="ECO:0007669"/>
    <property type="project" value="InterPro"/>
</dbReference>
<dbReference type="OrthoDB" id="2257100at2759"/>
<organism evidence="6 7">
    <name type="scientific">Diversispora eburnea</name>
    <dbReference type="NCBI Taxonomy" id="1213867"/>
    <lineage>
        <taxon>Eukaryota</taxon>
        <taxon>Fungi</taxon>
        <taxon>Fungi incertae sedis</taxon>
        <taxon>Mucoromycota</taxon>
        <taxon>Glomeromycotina</taxon>
        <taxon>Glomeromycetes</taxon>
        <taxon>Diversisporales</taxon>
        <taxon>Diversisporaceae</taxon>
        <taxon>Diversispora</taxon>
    </lineage>
</organism>
<dbReference type="SMART" id="SM00338">
    <property type="entry name" value="BRLZ"/>
    <property type="match status" value="1"/>
</dbReference>
<dbReference type="EMBL" id="CAJVPK010000471">
    <property type="protein sequence ID" value="CAG8514612.1"/>
    <property type="molecule type" value="Genomic_DNA"/>
</dbReference>
<dbReference type="InterPro" id="IPR000837">
    <property type="entry name" value="AP-1"/>
</dbReference>
<evidence type="ECO:0000256" key="3">
    <source>
        <dbReference type="ARBA" id="ARBA00023163"/>
    </source>
</evidence>
<evidence type="ECO:0000256" key="4">
    <source>
        <dbReference type="SAM" id="Coils"/>
    </source>
</evidence>
<dbReference type="PANTHER" id="PTHR23351">
    <property type="entry name" value="FOS TRANSCRIPTION FACTOR-RELATED"/>
    <property type="match status" value="1"/>
</dbReference>
<name>A0A9N9F7G2_9GLOM</name>
<keyword evidence="7" id="KW-1185">Reference proteome</keyword>
<dbReference type="PROSITE" id="PS00036">
    <property type="entry name" value="BZIP_BASIC"/>
    <property type="match status" value="1"/>
</dbReference>
<accession>A0A9N9F7G2</accession>
<dbReference type="Proteomes" id="UP000789706">
    <property type="component" value="Unassembled WGS sequence"/>
</dbReference>
<dbReference type="GO" id="GO:0006357">
    <property type="term" value="P:regulation of transcription by RNA polymerase II"/>
    <property type="evidence" value="ECO:0007669"/>
    <property type="project" value="InterPro"/>
</dbReference>
<dbReference type="GO" id="GO:0003677">
    <property type="term" value="F:DNA binding"/>
    <property type="evidence" value="ECO:0007669"/>
    <property type="project" value="UniProtKB-KW"/>
</dbReference>
<keyword evidence="2" id="KW-0238">DNA-binding</keyword>
<evidence type="ECO:0000259" key="5">
    <source>
        <dbReference type="PROSITE" id="PS50217"/>
    </source>
</evidence>
<evidence type="ECO:0000313" key="6">
    <source>
        <dbReference type="EMBL" id="CAG8514612.1"/>
    </source>
</evidence>
<comment type="caution">
    <text evidence="6">The sequence shown here is derived from an EMBL/GenBank/DDBJ whole genome shotgun (WGS) entry which is preliminary data.</text>
</comment>
<keyword evidence="3" id="KW-0804">Transcription</keyword>
<dbReference type="CDD" id="cd12193">
    <property type="entry name" value="bZIP_GCN4"/>
    <property type="match status" value="1"/>
</dbReference>
<dbReference type="SUPFAM" id="SSF57959">
    <property type="entry name" value="Leucine zipper domain"/>
    <property type="match status" value="1"/>
</dbReference>
<dbReference type="Gene3D" id="3.30.160.60">
    <property type="entry name" value="Classic Zinc Finger"/>
    <property type="match status" value="1"/>
</dbReference>
<keyword evidence="1" id="KW-0805">Transcription regulation</keyword>
<dbReference type="InterPro" id="IPR004827">
    <property type="entry name" value="bZIP"/>
</dbReference>
<dbReference type="PROSITE" id="PS50217">
    <property type="entry name" value="BZIP"/>
    <property type="match status" value="1"/>
</dbReference>
<evidence type="ECO:0000313" key="7">
    <source>
        <dbReference type="Proteomes" id="UP000789706"/>
    </source>
</evidence>
<proteinExistence type="predicted"/>